<evidence type="ECO:0000256" key="5">
    <source>
        <dbReference type="SAM" id="MobiDB-lite"/>
    </source>
</evidence>
<dbReference type="InterPro" id="IPR001810">
    <property type="entry name" value="F-box_dom"/>
</dbReference>
<evidence type="ECO:0000259" key="6">
    <source>
        <dbReference type="PROSITE" id="PS50181"/>
    </source>
</evidence>
<feature type="compositionally biased region" description="Polar residues" evidence="5">
    <location>
        <begin position="647"/>
        <end position="656"/>
    </location>
</feature>
<dbReference type="EMBL" id="JAIFTH010000216">
    <property type="protein sequence ID" value="KAG9510171.1"/>
    <property type="molecule type" value="Genomic_DNA"/>
</dbReference>
<dbReference type="Gene3D" id="1.20.1280.50">
    <property type="match status" value="1"/>
</dbReference>
<dbReference type="PROSITE" id="PS50181">
    <property type="entry name" value="FBOX"/>
    <property type="match status" value="1"/>
</dbReference>
<feature type="region of interest" description="Disordered" evidence="5">
    <location>
        <begin position="833"/>
        <end position="854"/>
    </location>
</feature>
<evidence type="ECO:0000313" key="7">
    <source>
        <dbReference type="EMBL" id="KAG9510171.1"/>
    </source>
</evidence>
<comment type="pathway">
    <text evidence="2">Protein modification; protein ubiquitination.</text>
</comment>
<accession>A0ABQ7S9W7</accession>
<proteinExistence type="predicted"/>
<feature type="region of interest" description="Disordered" evidence="5">
    <location>
        <begin position="105"/>
        <end position="138"/>
    </location>
</feature>
<feature type="compositionally biased region" description="Basic and acidic residues" evidence="5">
    <location>
        <begin position="771"/>
        <end position="784"/>
    </location>
</feature>
<evidence type="ECO:0000256" key="1">
    <source>
        <dbReference type="ARBA" id="ARBA00004123"/>
    </source>
</evidence>
<name>A0ABQ7S9W7_9ACAR</name>
<feature type="region of interest" description="Disordered" evidence="5">
    <location>
        <begin position="568"/>
        <end position="662"/>
    </location>
</feature>
<evidence type="ECO:0000256" key="2">
    <source>
        <dbReference type="ARBA" id="ARBA00004906"/>
    </source>
</evidence>
<comment type="caution">
    <text evidence="7">The sequence shown here is derived from an EMBL/GenBank/DDBJ whole genome shotgun (WGS) entry which is preliminary data.</text>
</comment>
<evidence type="ECO:0000256" key="4">
    <source>
        <dbReference type="ARBA" id="ARBA00023242"/>
    </source>
</evidence>
<protein>
    <submittedName>
        <fullName evidence="7">F-box only protein 25</fullName>
    </submittedName>
</protein>
<feature type="compositionally biased region" description="Basic and acidic residues" evidence="5">
    <location>
        <begin position="843"/>
        <end position="853"/>
    </location>
</feature>
<dbReference type="Proteomes" id="UP000825002">
    <property type="component" value="Unassembled WGS sequence"/>
</dbReference>
<dbReference type="InterPro" id="IPR036047">
    <property type="entry name" value="F-box-like_dom_sf"/>
</dbReference>
<feature type="compositionally biased region" description="Basic residues" evidence="5">
    <location>
        <begin position="64"/>
        <end position="75"/>
    </location>
</feature>
<dbReference type="Pfam" id="PF12937">
    <property type="entry name" value="F-box-like"/>
    <property type="match status" value="1"/>
</dbReference>
<keyword evidence="4" id="KW-0539">Nucleus</keyword>
<feature type="region of interest" description="Disordered" evidence="5">
    <location>
        <begin position="771"/>
        <end position="803"/>
    </location>
</feature>
<keyword evidence="8" id="KW-1185">Reference proteome</keyword>
<dbReference type="SUPFAM" id="SSF81383">
    <property type="entry name" value="F-box domain"/>
    <property type="match status" value="1"/>
</dbReference>
<sequence>MPFIGRDWRSPGEVWLKTEGFGWQRAKIIESTYSYSSPRRFRETSNDDVEARVGSWPPKIIGSNHHHHYHHHHGHQRNEANNKTSDRCTSSWICGSPTTPSILIADDSDNSHCNESSHSVTPLSSTSSSSTSPSVTPDRQCVTQFGNMKRSSTTELALGAAASCTCCACSCRAASISAEPCFTDDCETAKIGEQAELLEHNGSYIDQSNRHSTLRSSNSCHNSLSVGACEPSLHSTTPITGHCLSPSSYCHTSRSMSCEPNHKRPLSPEFRHESTTPIMSITSDVNSSTTTKVSRLCCFQHECVLRPQAPHCQITLKSTREVANCNTISEAFYRLDFCNAIHDIRRFSYVSKLLHLLITTSLTSLSGCATKILLQCLEELAVQDCWGRPIGSTALWRQHMTTIERISNIASQINLSAPDNGGSQLKLTDLPTEMIREILLRLNDYRDLVNTARASSVFQSMLNSQHIWRQLCKYHFSKQQLRQALQNYYAQRNKNRDHLHSVCSPSTTSSSAKFARTVSADGRYTCRSPVIHQPSTSSGRVSSGNCRLFDRGDELSEDNEVVKLLRAPKTSRATRDPREIPVIYNSLNRNRDDASGNDPKYTPRHRFNKSALHARPSARPSSMDEGTHDRASSFQQYRSFFDRSDNIEQPSSSFQRSTEDVKDAQAAPIFEAPTLASPKAGFVSSAKSNRNTRGPLKQLNGNVSRQSHPTSMSGSSTSKTVDANEQIDWEQMFHQLRKKFGLKEEYPDCLLLCRHCRCLFWKSYGHPCIKENENVDDKRNDSTDRQAPARSITNENPSPARTPARVSVAALSRRFRANEVQIENGAANRVDRINNSNDNYRNVADRPSDRRDNNNQILLQQAPLDPGMLKQHRALGLDVDDDEQDGAQNVGPILPSHIMISPQAFLKFFSL</sequence>
<feature type="domain" description="F-box" evidence="6">
    <location>
        <begin position="424"/>
        <end position="471"/>
    </location>
</feature>
<feature type="region of interest" description="Disordered" evidence="5">
    <location>
        <begin position="681"/>
        <end position="721"/>
    </location>
</feature>
<reference evidence="7 8" key="1">
    <citation type="submission" date="2020-10" db="EMBL/GenBank/DDBJ databases">
        <authorList>
            <person name="Klimov P.B."/>
            <person name="Dyachkov S.M."/>
            <person name="Chetverikov P.E."/>
        </authorList>
    </citation>
    <scope>NUCLEOTIDE SEQUENCE [LARGE SCALE GENOMIC DNA]</scope>
    <source>
        <strain evidence="7">BMOC 18-1129-001#AD2665</strain>
        <tissue evidence="7">Entire mites</tissue>
    </source>
</reference>
<dbReference type="PANTHER" id="PTHR13123">
    <property type="entry name" value="LD30288P"/>
    <property type="match status" value="1"/>
</dbReference>
<feature type="compositionally biased region" description="Low complexity" evidence="5">
    <location>
        <begin position="116"/>
        <end position="137"/>
    </location>
</feature>
<feature type="compositionally biased region" description="Low complexity" evidence="5">
    <location>
        <begin position="707"/>
        <end position="720"/>
    </location>
</feature>
<keyword evidence="3" id="KW-0833">Ubl conjugation pathway</keyword>
<gene>
    <name evidence="7" type="primary">FBXO25</name>
    <name evidence="7" type="ORF">GZH46_01297</name>
</gene>
<evidence type="ECO:0000313" key="8">
    <source>
        <dbReference type="Proteomes" id="UP000825002"/>
    </source>
</evidence>
<dbReference type="PANTHER" id="PTHR13123:SF7">
    <property type="entry name" value="LD30288P"/>
    <property type="match status" value="1"/>
</dbReference>
<dbReference type="InterPro" id="IPR040394">
    <property type="entry name" value="FBX25/32"/>
</dbReference>
<evidence type="ECO:0000256" key="3">
    <source>
        <dbReference type="ARBA" id="ARBA00022786"/>
    </source>
</evidence>
<feature type="region of interest" description="Disordered" evidence="5">
    <location>
        <begin position="60"/>
        <end position="84"/>
    </location>
</feature>
<organism evidence="7 8">
    <name type="scientific">Fragariocoptes setiger</name>
    <dbReference type="NCBI Taxonomy" id="1670756"/>
    <lineage>
        <taxon>Eukaryota</taxon>
        <taxon>Metazoa</taxon>
        <taxon>Ecdysozoa</taxon>
        <taxon>Arthropoda</taxon>
        <taxon>Chelicerata</taxon>
        <taxon>Arachnida</taxon>
        <taxon>Acari</taxon>
        <taxon>Acariformes</taxon>
        <taxon>Trombidiformes</taxon>
        <taxon>Prostigmata</taxon>
        <taxon>Eupodina</taxon>
        <taxon>Eriophyoidea</taxon>
        <taxon>Phytoptidae</taxon>
        <taxon>Fragariocoptes</taxon>
    </lineage>
</organism>
<comment type="subcellular location">
    <subcellularLocation>
        <location evidence="1">Nucleus</location>
    </subcellularLocation>
</comment>